<evidence type="ECO:0000313" key="1">
    <source>
        <dbReference type="EMBL" id="KAK7858323.1"/>
    </source>
</evidence>
<reference evidence="1" key="1">
    <citation type="submission" date="2017-12" db="EMBL/GenBank/DDBJ databases">
        <authorList>
            <person name="Barbosa P."/>
            <person name="Usie A."/>
            <person name="Ramos A.M."/>
        </authorList>
    </citation>
    <scope>NUCLEOTIDE SEQUENCE</scope>
    <source>
        <strain evidence="1">HL8</strain>
        <tissue evidence="1">Leaves</tissue>
    </source>
</reference>
<dbReference type="PANTHER" id="PTHR47592">
    <property type="entry name" value="PBF68 PROTEIN"/>
    <property type="match status" value="1"/>
</dbReference>
<organism evidence="1">
    <name type="scientific">Quercus suber</name>
    <name type="common">Cork oak</name>
    <dbReference type="NCBI Taxonomy" id="58331"/>
    <lineage>
        <taxon>Eukaryota</taxon>
        <taxon>Viridiplantae</taxon>
        <taxon>Streptophyta</taxon>
        <taxon>Embryophyta</taxon>
        <taxon>Tracheophyta</taxon>
        <taxon>Spermatophyta</taxon>
        <taxon>Magnoliopsida</taxon>
        <taxon>eudicotyledons</taxon>
        <taxon>Gunneridae</taxon>
        <taxon>Pentapetalae</taxon>
        <taxon>rosids</taxon>
        <taxon>fabids</taxon>
        <taxon>Fagales</taxon>
        <taxon>Fagaceae</taxon>
        <taxon>Quercus</taxon>
    </lineage>
</organism>
<name>A0AAW0M4V4_QUESU</name>
<reference evidence="1" key="3">
    <citation type="submission" date="2023-07" db="EMBL/GenBank/DDBJ databases">
        <title>An improved reference 1 genome and first organelle genomes of Quercus suber.</title>
        <authorList>
            <consortium name="Genosuber Consortium"/>
            <person name="Usie A."/>
            <person name="Serra O."/>
            <person name="Barros P."/>
        </authorList>
    </citation>
    <scope>NUCLEOTIDE SEQUENCE</scope>
    <source>
        <strain evidence="1">HL8</strain>
        <tissue evidence="1">Leaves</tissue>
    </source>
</reference>
<dbReference type="AlphaFoldDB" id="A0AAW0M4V4"/>
<dbReference type="EMBL" id="PKMF04000020">
    <property type="protein sequence ID" value="KAK7858323.1"/>
    <property type="molecule type" value="Genomic_DNA"/>
</dbReference>
<dbReference type="PANTHER" id="PTHR47592:SF27">
    <property type="entry name" value="OS08G0421700 PROTEIN"/>
    <property type="match status" value="1"/>
</dbReference>
<sequence length="141" mass="16501">MPKTHLLSSKVERDLWNELNGRYGYKDEGAKKFATAKFMSFQMVEEKSVSSQIEDFQKLVSNLGKEGDVLPQRFVAHGLVFKLPNSWKEYKHRYSHHRTNLNIQQTIVDIQIEEANRILEKILQAGPRVQKRMPPKFQSEN</sequence>
<comment type="caution">
    <text evidence="1">The sequence shown here is derived from an EMBL/GenBank/DDBJ whole genome shotgun (WGS) entry which is preliminary data.</text>
</comment>
<proteinExistence type="predicted"/>
<gene>
    <name evidence="1" type="ORF">CFP56_013032</name>
</gene>
<dbReference type="Pfam" id="PF14223">
    <property type="entry name" value="Retrotran_gag_2"/>
    <property type="match status" value="1"/>
</dbReference>
<protein>
    <submittedName>
        <fullName evidence="1">Uncharacterized protein</fullName>
    </submittedName>
</protein>
<accession>A0AAW0M4V4</accession>
<reference evidence="1" key="2">
    <citation type="journal article" date="2018" name="Sci. Data">
        <title>The draft genome sequence of cork oak.</title>
        <authorList>
            <person name="Ramos A.M."/>
            <person name="Usie A."/>
            <person name="Barbosa P."/>
            <person name="Barros P.M."/>
            <person name="Capote T."/>
            <person name="Chaves I."/>
            <person name="Simoes F."/>
            <person name="Abreu I."/>
            <person name="Carrasquinho I."/>
            <person name="Faro C."/>
            <person name="Guimaraes J.B."/>
            <person name="Mendonca D."/>
            <person name="Nobrega F."/>
            <person name="Rodrigues L."/>
            <person name="Saibo N.J.M."/>
            <person name="Varela M.C."/>
            <person name="Egas C."/>
            <person name="Matos J."/>
            <person name="Miguel C.M."/>
            <person name="Oliveira M.M."/>
            <person name="Ricardo C.P."/>
            <person name="Goncalves S."/>
        </authorList>
    </citation>
    <scope>NUCLEOTIDE SEQUENCE [LARGE SCALE GENOMIC DNA]</scope>
    <source>
        <strain evidence="1">HL8</strain>
    </source>
</reference>